<accession>A0ABT2X799</accession>
<gene>
    <name evidence="2" type="ORF">OEZ60_17650</name>
</gene>
<sequence length="149" mass="15943">MKPVRTLVLVAGEENARLLINDGIGKGLTERAGLSVAQFADAQIEYEDRPGRQTGGPGGTARHGFDTHGHDQEIARSNFAQHVVEAVQETWARVKPDRLIVAAPPKMLGALRAKLTGAPAAALHGDLAKDLVKVPVHDLPPHFADIQPM</sequence>
<feature type="region of interest" description="Disordered" evidence="1">
    <location>
        <begin position="46"/>
        <end position="68"/>
    </location>
</feature>
<dbReference type="EMBL" id="JAOVQO010000018">
    <property type="protein sequence ID" value="MCU9849826.1"/>
    <property type="molecule type" value="Genomic_DNA"/>
</dbReference>
<protein>
    <submittedName>
        <fullName evidence="2">Host attachment family protein</fullName>
    </submittedName>
</protein>
<evidence type="ECO:0000313" key="3">
    <source>
        <dbReference type="Proteomes" id="UP001209535"/>
    </source>
</evidence>
<evidence type="ECO:0000256" key="1">
    <source>
        <dbReference type="SAM" id="MobiDB-lite"/>
    </source>
</evidence>
<dbReference type="Pfam" id="PF10116">
    <property type="entry name" value="Host_attach"/>
    <property type="match status" value="1"/>
</dbReference>
<dbReference type="RefSeq" id="WP_263339056.1">
    <property type="nucleotide sequence ID" value="NZ_JAOVQO010000018.1"/>
</dbReference>
<name>A0ABT2X799_9RHOB</name>
<comment type="caution">
    <text evidence="2">The sequence shown here is derived from an EMBL/GenBank/DDBJ whole genome shotgun (WGS) entry which is preliminary data.</text>
</comment>
<organism evidence="2 3">
    <name type="scientific">Albidovulum salinarum</name>
    <dbReference type="NCBI Taxonomy" id="2984153"/>
    <lineage>
        <taxon>Bacteria</taxon>
        <taxon>Pseudomonadati</taxon>
        <taxon>Pseudomonadota</taxon>
        <taxon>Alphaproteobacteria</taxon>
        <taxon>Rhodobacterales</taxon>
        <taxon>Paracoccaceae</taxon>
        <taxon>Albidovulum</taxon>
    </lineage>
</organism>
<proteinExistence type="predicted"/>
<evidence type="ECO:0000313" key="2">
    <source>
        <dbReference type="EMBL" id="MCU9849826.1"/>
    </source>
</evidence>
<reference evidence="2 3" key="1">
    <citation type="submission" date="2022-10" db="EMBL/GenBank/DDBJ databases">
        <title>Defluviimonas sp. nov., isolated from ocean surface sediments.</title>
        <authorList>
            <person name="He W."/>
            <person name="Wang L."/>
            <person name="Zhang D.-F."/>
        </authorList>
    </citation>
    <scope>NUCLEOTIDE SEQUENCE [LARGE SCALE GENOMIC DNA]</scope>
    <source>
        <strain evidence="2 3">WL0024</strain>
    </source>
</reference>
<keyword evidence="3" id="KW-1185">Reference proteome</keyword>
<dbReference type="Proteomes" id="UP001209535">
    <property type="component" value="Unassembled WGS sequence"/>
</dbReference>
<dbReference type="InterPro" id="IPR019291">
    <property type="entry name" value="Host_attachment_protein"/>
</dbReference>